<feature type="compositionally biased region" description="Low complexity" evidence="1">
    <location>
        <begin position="114"/>
        <end position="131"/>
    </location>
</feature>
<name>A0A3M9LXQ2_9MICO</name>
<reference evidence="2 3" key="1">
    <citation type="submission" date="2018-11" db="EMBL/GenBank/DDBJ databases">
        <title>Draft genome of Simplicispira Flexivirga sp. BO-16.</title>
        <authorList>
            <person name="Im W.T."/>
        </authorList>
    </citation>
    <scope>NUCLEOTIDE SEQUENCE [LARGE SCALE GENOMIC DNA]</scope>
    <source>
        <strain evidence="2 3">BO-16</strain>
    </source>
</reference>
<evidence type="ECO:0000313" key="2">
    <source>
        <dbReference type="EMBL" id="RNI18080.1"/>
    </source>
</evidence>
<keyword evidence="3" id="KW-1185">Reference proteome</keyword>
<dbReference type="AlphaFoldDB" id="A0A3M9LXQ2"/>
<evidence type="ECO:0008006" key="4">
    <source>
        <dbReference type="Google" id="ProtNLM"/>
    </source>
</evidence>
<sequence>MAGTSDKAINSVRTALQLLTGAGDMTRARAMEAAALLLEVPGVGDTSARASQLAEELIDAATANRQLVRDLVATELERQLTRWGLVRGTDLEAAQRRIEALEAEVAALRTAAEQAKQPAPAAMKQAPATKTAAKKAATKRTTAKKTTATKTTAKKASTIGDHEGLIGRP</sequence>
<feature type="compositionally biased region" description="Basic and acidic residues" evidence="1">
    <location>
        <begin position="160"/>
        <end position="169"/>
    </location>
</feature>
<dbReference type="RefSeq" id="WP_123272996.1">
    <property type="nucleotide sequence ID" value="NZ_RJJQ01000025.1"/>
</dbReference>
<comment type="caution">
    <text evidence="2">The sequence shown here is derived from an EMBL/GenBank/DDBJ whole genome shotgun (WGS) entry which is preliminary data.</text>
</comment>
<organism evidence="2 3">
    <name type="scientific">Flexivirga caeni</name>
    <dbReference type="NCBI Taxonomy" id="2294115"/>
    <lineage>
        <taxon>Bacteria</taxon>
        <taxon>Bacillati</taxon>
        <taxon>Actinomycetota</taxon>
        <taxon>Actinomycetes</taxon>
        <taxon>Micrococcales</taxon>
        <taxon>Dermacoccaceae</taxon>
        <taxon>Flexivirga</taxon>
    </lineage>
</organism>
<protein>
    <recommendedName>
        <fullName evidence="4">Polyhydroxyalkanoate synthesis protein PhaF</fullName>
    </recommendedName>
</protein>
<gene>
    <name evidence="2" type="ORF">EFY87_18685</name>
</gene>
<evidence type="ECO:0000256" key="1">
    <source>
        <dbReference type="SAM" id="MobiDB-lite"/>
    </source>
</evidence>
<feature type="compositionally biased region" description="Low complexity" evidence="1">
    <location>
        <begin position="144"/>
        <end position="156"/>
    </location>
</feature>
<feature type="region of interest" description="Disordered" evidence="1">
    <location>
        <begin position="114"/>
        <end position="169"/>
    </location>
</feature>
<accession>A0A3M9LXQ2</accession>
<dbReference type="EMBL" id="RJJQ01000025">
    <property type="protein sequence ID" value="RNI18080.1"/>
    <property type="molecule type" value="Genomic_DNA"/>
</dbReference>
<dbReference type="Proteomes" id="UP000271678">
    <property type="component" value="Unassembled WGS sequence"/>
</dbReference>
<evidence type="ECO:0000313" key="3">
    <source>
        <dbReference type="Proteomes" id="UP000271678"/>
    </source>
</evidence>
<feature type="compositionally biased region" description="Basic residues" evidence="1">
    <location>
        <begin position="132"/>
        <end position="143"/>
    </location>
</feature>
<proteinExistence type="predicted"/>